<organism evidence="6 7">
    <name type="scientific">Antarctobacter heliothermus</name>
    <dbReference type="NCBI Taxonomy" id="74033"/>
    <lineage>
        <taxon>Bacteria</taxon>
        <taxon>Pseudomonadati</taxon>
        <taxon>Pseudomonadota</taxon>
        <taxon>Alphaproteobacteria</taxon>
        <taxon>Rhodobacterales</taxon>
        <taxon>Roseobacteraceae</taxon>
        <taxon>Antarctobacter</taxon>
    </lineage>
</organism>
<dbReference type="PANTHER" id="PTHR30629">
    <property type="entry name" value="PROPHAGE INTEGRASE"/>
    <property type="match status" value="1"/>
</dbReference>
<dbReference type="PROSITE" id="PS51900">
    <property type="entry name" value="CB"/>
    <property type="match status" value="1"/>
</dbReference>
<dbReference type="GO" id="GO:0003677">
    <property type="term" value="F:DNA binding"/>
    <property type="evidence" value="ECO:0007669"/>
    <property type="project" value="UniProtKB-UniRule"/>
</dbReference>
<evidence type="ECO:0000256" key="4">
    <source>
        <dbReference type="PROSITE-ProRule" id="PRU01248"/>
    </source>
</evidence>
<name>A0A239KMQ5_9RHOB</name>
<proteinExistence type="inferred from homology"/>
<dbReference type="InterPro" id="IPR010998">
    <property type="entry name" value="Integrase_recombinase_N"/>
</dbReference>
<comment type="similarity">
    <text evidence="1">Belongs to the 'phage' integrase family.</text>
</comment>
<dbReference type="EMBL" id="FZON01000067">
    <property type="protein sequence ID" value="SNT18968.1"/>
    <property type="molecule type" value="Genomic_DNA"/>
</dbReference>
<gene>
    <name evidence="6" type="ORF">SAMN04488078_106724</name>
</gene>
<dbReference type="InterPro" id="IPR050808">
    <property type="entry name" value="Phage_Integrase"/>
</dbReference>
<accession>A0A239KMQ5</accession>
<dbReference type="GO" id="GO:0015074">
    <property type="term" value="P:DNA integration"/>
    <property type="evidence" value="ECO:0007669"/>
    <property type="project" value="UniProtKB-KW"/>
</dbReference>
<evidence type="ECO:0000256" key="2">
    <source>
        <dbReference type="ARBA" id="ARBA00022908"/>
    </source>
</evidence>
<dbReference type="Gene3D" id="3.30.160.390">
    <property type="entry name" value="Integrase, DNA-binding domain"/>
    <property type="match status" value="1"/>
</dbReference>
<keyword evidence="3 4" id="KW-0238">DNA-binding</keyword>
<dbReference type="Pfam" id="PF13356">
    <property type="entry name" value="Arm-DNA-bind_3"/>
    <property type="match status" value="1"/>
</dbReference>
<evidence type="ECO:0000313" key="6">
    <source>
        <dbReference type="EMBL" id="SNT18968.1"/>
    </source>
</evidence>
<dbReference type="SUPFAM" id="SSF56349">
    <property type="entry name" value="DNA breaking-rejoining enzymes"/>
    <property type="match status" value="1"/>
</dbReference>
<dbReference type="PANTHER" id="PTHR30629:SF2">
    <property type="entry name" value="PROPHAGE INTEGRASE INTS-RELATED"/>
    <property type="match status" value="1"/>
</dbReference>
<dbReference type="InterPro" id="IPR038488">
    <property type="entry name" value="Integrase_DNA-bd_sf"/>
</dbReference>
<protein>
    <recommendedName>
        <fullName evidence="5">Core-binding (CB) domain-containing protein</fullName>
    </recommendedName>
</protein>
<sequence length="239" mass="26840">MASITTATVCGSRSGPTGAQWFLRFDLHGRRHEMGLGGYPSVGLKEARVERDRWRKIVQSGKNPIRERERQRREAARYDNTFRAVTMEAFDARKAELKGDGKAGRWLSPLNHHVLPKLGDVPVEEIDQRDIRDVLAPLWHEKAETARKALNRISIVFKHAAAMGLDVDLQAAENAKALLGQSRHVPKNIPSLPWQDVPAFYRTLGDEARSHLALRLPSRSVQCPRGQGLRDPGNRLSPP</sequence>
<evidence type="ECO:0000256" key="3">
    <source>
        <dbReference type="ARBA" id="ARBA00023125"/>
    </source>
</evidence>
<dbReference type="AlphaFoldDB" id="A0A239KMQ5"/>
<keyword evidence="2" id="KW-0229">DNA integration</keyword>
<dbReference type="InterPro" id="IPR044068">
    <property type="entry name" value="CB"/>
</dbReference>
<dbReference type="InterPro" id="IPR011010">
    <property type="entry name" value="DNA_brk_join_enz"/>
</dbReference>
<dbReference type="Pfam" id="PF22022">
    <property type="entry name" value="Phage_int_M"/>
    <property type="match status" value="1"/>
</dbReference>
<feature type="domain" description="Core-binding (CB)" evidence="5">
    <location>
        <begin position="84"/>
        <end position="161"/>
    </location>
</feature>
<evidence type="ECO:0000256" key="1">
    <source>
        <dbReference type="ARBA" id="ARBA00008857"/>
    </source>
</evidence>
<evidence type="ECO:0000313" key="7">
    <source>
        <dbReference type="Proteomes" id="UP000198440"/>
    </source>
</evidence>
<dbReference type="InterPro" id="IPR053876">
    <property type="entry name" value="Phage_int_M"/>
</dbReference>
<dbReference type="Proteomes" id="UP000198440">
    <property type="component" value="Unassembled WGS sequence"/>
</dbReference>
<reference evidence="6 7" key="1">
    <citation type="submission" date="2017-06" db="EMBL/GenBank/DDBJ databases">
        <authorList>
            <person name="Kim H.J."/>
            <person name="Triplett B.A."/>
        </authorList>
    </citation>
    <scope>NUCLEOTIDE SEQUENCE [LARGE SCALE GENOMIC DNA]</scope>
    <source>
        <strain evidence="6 7">DSM 11445</strain>
    </source>
</reference>
<evidence type="ECO:0000259" key="5">
    <source>
        <dbReference type="PROSITE" id="PS51900"/>
    </source>
</evidence>
<dbReference type="Gene3D" id="1.10.150.130">
    <property type="match status" value="1"/>
</dbReference>
<dbReference type="RefSeq" id="WP_342744985.1">
    <property type="nucleotide sequence ID" value="NZ_FZON01000067.1"/>
</dbReference>
<dbReference type="InterPro" id="IPR025166">
    <property type="entry name" value="Integrase_DNA_bind_dom"/>
</dbReference>